<evidence type="ECO:0000256" key="1">
    <source>
        <dbReference type="SAM" id="MobiDB-lite"/>
    </source>
</evidence>
<feature type="signal peptide" evidence="2">
    <location>
        <begin position="1"/>
        <end position="25"/>
    </location>
</feature>
<dbReference type="NCBIfam" id="NF004644">
    <property type="entry name" value="PRK05989.2-2"/>
    <property type="match status" value="1"/>
</dbReference>
<dbReference type="CDD" id="cd10150">
    <property type="entry name" value="CobN_like"/>
    <property type="match status" value="1"/>
</dbReference>
<dbReference type="KEGG" id="tse:THMIRHAS_24030"/>
<feature type="chain" id="PRO_5026331940" description="CobN/magnesium chelatase domain-containing protein" evidence="2">
    <location>
        <begin position="26"/>
        <end position="1430"/>
    </location>
</feature>
<gene>
    <name evidence="4" type="ORF">THMIRHAS_24030</name>
</gene>
<dbReference type="EMBL" id="AP021889">
    <property type="protein sequence ID" value="BBP47030.1"/>
    <property type="molecule type" value="Genomic_DNA"/>
</dbReference>
<evidence type="ECO:0000259" key="3">
    <source>
        <dbReference type="Pfam" id="PF02514"/>
    </source>
</evidence>
<feature type="domain" description="CobN/magnesium chelatase" evidence="3">
    <location>
        <begin position="146"/>
        <end position="266"/>
    </location>
</feature>
<reference evidence="5" key="1">
    <citation type="submission" date="2019-11" db="EMBL/GenBank/DDBJ databases">
        <title>Isolation and characterization of two novel species in the genus Thiomicrorhabdus.</title>
        <authorList>
            <person name="Mochizuki J."/>
            <person name="Kojima H."/>
            <person name="Fukui M."/>
        </authorList>
    </citation>
    <scope>NUCLEOTIDE SEQUENCE [LARGE SCALE GENOMIC DNA]</scope>
    <source>
        <strain evidence="5">aks77</strain>
    </source>
</reference>
<organism evidence="4 5">
    <name type="scientific">Thiosulfatimonas sediminis</name>
    <dbReference type="NCBI Taxonomy" id="2675054"/>
    <lineage>
        <taxon>Bacteria</taxon>
        <taxon>Pseudomonadati</taxon>
        <taxon>Pseudomonadota</taxon>
        <taxon>Gammaproteobacteria</taxon>
        <taxon>Thiotrichales</taxon>
        <taxon>Piscirickettsiaceae</taxon>
        <taxon>Thiosulfatimonas</taxon>
    </lineage>
</organism>
<feature type="region of interest" description="Disordered" evidence="1">
    <location>
        <begin position="266"/>
        <end position="352"/>
    </location>
</feature>
<proteinExistence type="predicted"/>
<dbReference type="Proteomes" id="UP000501726">
    <property type="component" value="Chromosome"/>
</dbReference>
<protein>
    <recommendedName>
        <fullName evidence="3">CobN/magnesium chelatase domain-containing protein</fullName>
    </recommendedName>
</protein>
<feature type="region of interest" description="Disordered" evidence="1">
    <location>
        <begin position="1352"/>
        <end position="1403"/>
    </location>
</feature>
<evidence type="ECO:0000256" key="2">
    <source>
        <dbReference type="SAM" id="SignalP"/>
    </source>
</evidence>
<feature type="compositionally biased region" description="Low complexity" evidence="1">
    <location>
        <begin position="292"/>
        <end position="310"/>
    </location>
</feature>
<keyword evidence="5" id="KW-1185">Reference proteome</keyword>
<feature type="domain" description="CobN/magnesium chelatase" evidence="3">
    <location>
        <begin position="380"/>
        <end position="1313"/>
    </location>
</feature>
<dbReference type="PANTHER" id="PTHR44119">
    <property type="entry name" value="MAGNESIUM-CHELATASE SUBUNIT CHLH, CHLOROPLASTIC"/>
    <property type="match status" value="1"/>
</dbReference>
<sequence>MLKHLSKWVFLMIGCLSLMTAPVFSSEAATEMAPKVTIISTEFVLNKKFKLLEKAAAERGVELAWVQVDAKDGSGGKENVAKALQNTGLVIVDAPRSDDQAQIEIHAGESLRALTQTPVVHIRRMTRTARLQGIHLPVEQAQQIYGYYLAGMAENQRLLFDYAKAIIENGDLEAIPLPNEMPNGGIYHPDYKQQVFADLPSYLQWWQQKQGKDGTQGHVIAMETTSSYIADGQTRHLDVLIKDIEQRGAMPLFFYRASRTFQQDFRSRQSLAREQAKLAQASTGDARPSGRPASSYGSGNPSSSASGRPATVPANAGQASGRPASSWGQAAKPSADDNPFPNPKTGRPYQFNEPLITHNGKVLPQVMMVNTFLGGDVEGRKLRYQAQGIPVINVIHYRDGDREAYLQDLAGVNSFSLPFTLTNAEYIGIQDPVILTVNPDGEMIPLPEQVELLVGKLMNLAKLQTKANADKKLALMFWNHPPGEKNQGASNMNVPRSIEKLVQDLKAEGYALEDISEQEMIDAVAAMLRPAYRQNEVANLMKTDLWGFMPLENYRQWFASFPEAVQQEINDNWGQPEDSQWMVEYQGQKGFVIPRVQLGNLIVMPQPGRGGSSAQEDKDLFHDTKRPMNHYYIAAYQWVREQYGADAIIHFGTHGTQEWHPGKERGMWAYDSPNLAVWNTPIVYPYIVDNIGEALHVKRRGRGVIISYQVPPFSPAGLSDDFVAINDAIREYQSLDEGLVKSNAKELIIEQAVSMNIPQDMAWKVEDLHANFDHFLRDIEDYLEDLGSAMQPLGLHTFGQTAEDEHLALNIMLMLGNDVMLPLGVENSRELFRADYKLIKTTEPFKFVLNHIILEQPLTARHQQNAELVAVVKQGIEYARNLRAESETKGILAGLDAKWVDPSYGGDPIRNPDAIHTGRNMYGFDPSRIPTKAAYEAGVQAMKELILSHEATHNEFPKKLTFSMWSTETLRHLGMLEAQVFYAMGVKPVWDRGGRVVGLQVIPLEELGRPRIDTVISLTGLYRDQFPNVMERFNEAIVMLANLDENPEQNLIRANTLRIEKALLEQGVEAKAARNFALTRVFGTESGDYGTKLPDATLASDKWEEDDGKLAELYLSRMSWAYGPDTSQWSQKLTNEKGETVNVYAEQLKGTSAAVFSRSSNLRGLLDTDHPFEYLGGISMALQHLEGEAPQLYISNMRDPKKAKLQTAERFLATELRAVYQHPNWVKEMQKEGYAGTLQMLNTINNFWGWQVMDRNVVRDDQWQEFHEVYIKDKYELDMKQWFEESNPTAMAQIAERMLEAIRKDYWEASDETKKELVQVYQELAEKYDVHTDNQTFKAYVAELSAGYGLSAAPAPDAATSAAEPAAMQAPEQPESSEATEPTETLETVQGQKMQQQQPNEQDPIDQPKWWLLLLALLAAGAMRQIWLRR</sequence>
<name>A0A6F8PYJ1_9GAMM</name>
<dbReference type="PANTHER" id="PTHR44119:SF4">
    <property type="entry name" value="AEROBIC COBALTOCHELATASE SUBUNIT COBN"/>
    <property type="match status" value="1"/>
</dbReference>
<dbReference type="Pfam" id="PF02514">
    <property type="entry name" value="CobN-Mg_chel"/>
    <property type="match status" value="2"/>
</dbReference>
<evidence type="ECO:0000313" key="4">
    <source>
        <dbReference type="EMBL" id="BBP47030.1"/>
    </source>
</evidence>
<evidence type="ECO:0000313" key="5">
    <source>
        <dbReference type="Proteomes" id="UP000501726"/>
    </source>
</evidence>
<feature type="compositionally biased region" description="Low complexity" evidence="1">
    <location>
        <begin position="1352"/>
        <end position="1388"/>
    </location>
</feature>
<feature type="compositionally biased region" description="Polar residues" evidence="1">
    <location>
        <begin position="1389"/>
        <end position="1401"/>
    </location>
</feature>
<accession>A0A6F8PYJ1</accession>
<dbReference type="InterPro" id="IPR003672">
    <property type="entry name" value="CobN/Mg_chltase"/>
</dbReference>
<keyword evidence="2" id="KW-0732">Signal</keyword>